<dbReference type="Proteomes" id="UP000184520">
    <property type="component" value="Unassembled WGS sequence"/>
</dbReference>
<keyword evidence="1" id="KW-0472">Membrane</keyword>
<keyword evidence="3" id="KW-1185">Reference proteome</keyword>
<gene>
    <name evidence="2" type="ORF">SAMN05216361_3512</name>
</gene>
<evidence type="ECO:0000313" key="2">
    <source>
        <dbReference type="EMBL" id="SHH02731.1"/>
    </source>
</evidence>
<sequence length="163" mass="18144">MRALFYLAASGFVAALIVHLLTILGVNYFAENNATFVLHFLIFIPFIGMLIHSRKGALTSNKKAYFKDLLKGIPKAMRALAIGVFIYAGINFMYSITLLSDGSPAIQEGNLVLLDHGRYVRELSEAEFFALKRAGVRAFSGHWLVFFLIPAVYFRYANNGTKG</sequence>
<accession>A0A1M5PLZ5</accession>
<protein>
    <submittedName>
        <fullName evidence="2">Uncharacterized protein</fullName>
    </submittedName>
</protein>
<dbReference type="RefSeq" id="WP_073324488.1">
    <property type="nucleotide sequence ID" value="NZ_FQWD01000006.1"/>
</dbReference>
<keyword evidence="1" id="KW-0812">Transmembrane</keyword>
<reference evidence="3" key="1">
    <citation type="submission" date="2016-11" db="EMBL/GenBank/DDBJ databases">
        <authorList>
            <person name="Varghese N."/>
            <person name="Submissions S."/>
        </authorList>
    </citation>
    <scope>NUCLEOTIDE SEQUENCE [LARGE SCALE GENOMIC DNA]</scope>
    <source>
        <strain evidence="3">CGMCC 1.8995</strain>
    </source>
</reference>
<name>A0A1M5PLZ5_9ALTE</name>
<dbReference type="OrthoDB" id="1355850at2"/>
<evidence type="ECO:0000256" key="1">
    <source>
        <dbReference type="SAM" id="Phobius"/>
    </source>
</evidence>
<organism evidence="2 3">
    <name type="scientific">Marisediminitalea aggregata</name>
    <dbReference type="NCBI Taxonomy" id="634436"/>
    <lineage>
        <taxon>Bacteria</taxon>
        <taxon>Pseudomonadati</taxon>
        <taxon>Pseudomonadota</taxon>
        <taxon>Gammaproteobacteria</taxon>
        <taxon>Alteromonadales</taxon>
        <taxon>Alteromonadaceae</taxon>
        <taxon>Marisediminitalea</taxon>
    </lineage>
</organism>
<dbReference type="EMBL" id="FQWD01000006">
    <property type="protein sequence ID" value="SHH02731.1"/>
    <property type="molecule type" value="Genomic_DNA"/>
</dbReference>
<feature type="transmembrane region" description="Helical" evidence="1">
    <location>
        <begin position="76"/>
        <end position="94"/>
    </location>
</feature>
<feature type="transmembrane region" description="Helical" evidence="1">
    <location>
        <begin position="7"/>
        <end position="30"/>
    </location>
</feature>
<dbReference type="AlphaFoldDB" id="A0A1M5PLZ5"/>
<dbReference type="STRING" id="634436.SAMN05216361_3512"/>
<keyword evidence="1" id="KW-1133">Transmembrane helix</keyword>
<proteinExistence type="predicted"/>
<feature type="transmembrane region" description="Helical" evidence="1">
    <location>
        <begin position="134"/>
        <end position="154"/>
    </location>
</feature>
<evidence type="ECO:0000313" key="3">
    <source>
        <dbReference type="Proteomes" id="UP000184520"/>
    </source>
</evidence>
<feature type="transmembrane region" description="Helical" evidence="1">
    <location>
        <begin position="36"/>
        <end position="55"/>
    </location>
</feature>